<organism evidence="3 4">
    <name type="scientific">Paenibacillus chitinolyticus</name>
    <dbReference type="NCBI Taxonomy" id="79263"/>
    <lineage>
        <taxon>Bacteria</taxon>
        <taxon>Bacillati</taxon>
        <taxon>Bacillota</taxon>
        <taxon>Bacilli</taxon>
        <taxon>Bacillales</taxon>
        <taxon>Paenibacillaceae</taxon>
        <taxon>Paenibacillus</taxon>
    </lineage>
</organism>
<dbReference type="RefSeq" id="WP_042229369.1">
    <property type="nucleotide sequence ID" value="NZ_CP026520.1"/>
</dbReference>
<gene>
    <name evidence="2" type="ORF">M5X16_07895</name>
    <name evidence="3" type="ORF">PC41400_07135</name>
</gene>
<dbReference type="GO" id="GO:0003676">
    <property type="term" value="F:nucleic acid binding"/>
    <property type="evidence" value="ECO:0007669"/>
    <property type="project" value="InterPro"/>
</dbReference>
<dbReference type="Pfam" id="PF00570">
    <property type="entry name" value="HRDC"/>
    <property type="match status" value="1"/>
</dbReference>
<dbReference type="EMBL" id="CP026520">
    <property type="protein sequence ID" value="QAV17448.1"/>
    <property type="molecule type" value="Genomic_DNA"/>
</dbReference>
<reference evidence="3 4" key="1">
    <citation type="submission" date="2018-01" db="EMBL/GenBank/DDBJ databases">
        <title>The whole genome sequencing and assembly of Paenibacillus chitinolyticus KCCM 41400 strain.</title>
        <authorList>
            <person name="Kim J.-Y."/>
            <person name="Park M.-K."/>
            <person name="Lee Y.-J."/>
            <person name="Yi H."/>
            <person name="Bahn Y.-S."/>
            <person name="Kim J.F."/>
            <person name="Lee D.-W."/>
        </authorList>
    </citation>
    <scope>NUCLEOTIDE SEQUENCE [LARGE SCALE GENOMIC DNA]</scope>
    <source>
        <strain evidence="3 4">KCCM 41400</strain>
    </source>
</reference>
<evidence type="ECO:0000313" key="2">
    <source>
        <dbReference type="EMBL" id="MCY9595691.1"/>
    </source>
</evidence>
<protein>
    <submittedName>
        <fullName evidence="3">HRDC domain protein</fullName>
    </submittedName>
    <submittedName>
        <fullName evidence="2">HRDC domain-containing protein</fullName>
    </submittedName>
</protein>
<dbReference type="InterPro" id="IPR044876">
    <property type="entry name" value="HRDC_dom_sf"/>
</dbReference>
<dbReference type="AlphaFoldDB" id="A0A410WST5"/>
<reference evidence="2 5" key="2">
    <citation type="submission" date="2022-05" db="EMBL/GenBank/DDBJ databases">
        <title>Genome Sequencing of Bee-Associated Microbes.</title>
        <authorList>
            <person name="Dunlap C."/>
        </authorList>
    </citation>
    <scope>NUCLEOTIDE SEQUENCE [LARGE SCALE GENOMIC DNA]</scope>
    <source>
        <strain evidence="2 5">NRRL B-23120</strain>
    </source>
</reference>
<dbReference type="KEGG" id="pchi:PC41400_07135"/>
<dbReference type="GeneID" id="95374592"/>
<dbReference type="EMBL" id="JAMDMJ010000008">
    <property type="protein sequence ID" value="MCY9595691.1"/>
    <property type="molecule type" value="Genomic_DNA"/>
</dbReference>
<dbReference type="PROSITE" id="PS50967">
    <property type="entry name" value="HRDC"/>
    <property type="match status" value="1"/>
</dbReference>
<dbReference type="InterPro" id="IPR010997">
    <property type="entry name" value="HRDC-like_sf"/>
</dbReference>
<dbReference type="OrthoDB" id="26793at2"/>
<dbReference type="Proteomes" id="UP000288943">
    <property type="component" value="Chromosome"/>
</dbReference>
<sequence length="342" mass="39202">MNVIYLTTLEKQMEEGKVRQAQFFAGEKTGIWQAMWNEVNDNGKPVQDIWYEGISWEELVHAIRKGLQLKLAEGYKPLLRGIGEEQTGLSAKAEMTQLLQYYGELNADEAVYDELRAWRREQSFKEGRSPFILASNRMLQMIAAFCPQSLEELLHIPGFGQNRASKYGGDVLRITRDKQRQTDFPLDWVAGATDRPQFEAWMNRQLERRVQKEAARQSGKRRLLEAMASGGSLAQIRTELSFTSRELVALLEELEREGYEVLAGIESELAKVPSEQLAEAERLFAEMGDRYLKPILQGLYGEQLPDAQTADGVYEWLRLLRFKTRKMKEEAARERDSGQKAG</sequence>
<keyword evidence="5" id="KW-1185">Reference proteome</keyword>
<dbReference type="SMART" id="SM00341">
    <property type="entry name" value="HRDC"/>
    <property type="match status" value="1"/>
</dbReference>
<proteinExistence type="predicted"/>
<evidence type="ECO:0000313" key="5">
    <source>
        <dbReference type="Proteomes" id="UP001527202"/>
    </source>
</evidence>
<dbReference type="Gene3D" id="1.10.150.80">
    <property type="entry name" value="HRDC domain"/>
    <property type="match status" value="1"/>
</dbReference>
<evidence type="ECO:0000259" key="1">
    <source>
        <dbReference type="PROSITE" id="PS50967"/>
    </source>
</evidence>
<dbReference type="GO" id="GO:0000166">
    <property type="term" value="F:nucleotide binding"/>
    <property type="evidence" value="ECO:0007669"/>
    <property type="project" value="InterPro"/>
</dbReference>
<dbReference type="SUPFAM" id="SSF47819">
    <property type="entry name" value="HRDC-like"/>
    <property type="match status" value="1"/>
</dbReference>
<accession>A0A410WST5</accession>
<dbReference type="Proteomes" id="UP001527202">
    <property type="component" value="Unassembled WGS sequence"/>
</dbReference>
<feature type="domain" description="HRDC" evidence="1">
    <location>
        <begin position="105"/>
        <end position="185"/>
    </location>
</feature>
<evidence type="ECO:0000313" key="4">
    <source>
        <dbReference type="Proteomes" id="UP000288943"/>
    </source>
</evidence>
<dbReference type="InterPro" id="IPR002121">
    <property type="entry name" value="HRDC_dom"/>
</dbReference>
<evidence type="ECO:0000313" key="3">
    <source>
        <dbReference type="EMBL" id="QAV17448.1"/>
    </source>
</evidence>
<name>A0A410WST5_9BACL</name>